<evidence type="ECO:0000256" key="2">
    <source>
        <dbReference type="ARBA" id="ARBA00023125"/>
    </source>
</evidence>
<dbReference type="InterPro" id="IPR018060">
    <property type="entry name" value="HTH_AraC"/>
</dbReference>
<dbReference type="Pfam" id="PF12833">
    <property type="entry name" value="HTH_18"/>
    <property type="match status" value="1"/>
</dbReference>
<dbReference type="AlphaFoldDB" id="A0A2W1NAC8"/>
<evidence type="ECO:0000256" key="3">
    <source>
        <dbReference type="ARBA" id="ARBA00023163"/>
    </source>
</evidence>
<dbReference type="InterPro" id="IPR037923">
    <property type="entry name" value="HTH-like"/>
</dbReference>
<comment type="caution">
    <text evidence="5">The sequence shown here is derived from an EMBL/GenBank/DDBJ whole genome shotgun (WGS) entry which is preliminary data.</text>
</comment>
<sequence>MSETVSLDYGSEEGDFYMQHIKRTEPFERTNHFHGTYEIYFLLSGQRAYFIKDRSYLISPGDLVFINKHDVHKTSDVGRPGHERIVINFSDTFISKDHPLYHPSLFNVFRQPAHVLSLKLQDQLFAQSIIGKMDKELREKATGFETYIKLLLVELLLFSSRYAERNETVPFEHASPLHKKISEIVQFINSNYDQPMTLSGMSEQFYMSPYYMSRTFKEITGFTFIEYVNMTRIREAQQLLRATDRKIIDIADGVGFANIAHFGRMFKKLTKQTPHEYRKTHR</sequence>
<dbReference type="Gene3D" id="1.10.10.60">
    <property type="entry name" value="Homeodomain-like"/>
    <property type="match status" value="2"/>
</dbReference>
<dbReference type="Proteomes" id="UP000214746">
    <property type="component" value="Unassembled WGS sequence"/>
</dbReference>
<feature type="domain" description="HTH araC/xylS-type" evidence="4">
    <location>
        <begin position="182"/>
        <end position="280"/>
    </location>
</feature>
<dbReference type="RefSeq" id="WP_089200744.1">
    <property type="nucleotide sequence ID" value="NZ_NHRJ02000009.1"/>
</dbReference>
<dbReference type="InterPro" id="IPR014710">
    <property type="entry name" value="RmlC-like_jellyroll"/>
</dbReference>
<reference evidence="5" key="1">
    <citation type="submission" date="2018-06" db="EMBL/GenBank/DDBJ databases">
        <title>Paenibacillus xerothermodurans sp. nov. an extremely dry heat resistant spore forming bacterium isolated from the soil of Cape Canaveral, Florida.</title>
        <authorList>
            <person name="Seuylemezian A."/>
            <person name="Kaur N."/>
            <person name="Patil P."/>
            <person name="Patil P."/>
            <person name="Mayilraj S."/>
            <person name="Vaishampayan P."/>
        </authorList>
    </citation>
    <scope>NUCLEOTIDE SEQUENCE [LARGE SCALE GENOMIC DNA]</scope>
    <source>
        <strain evidence="5">ATCC 27380</strain>
    </source>
</reference>
<dbReference type="PANTHER" id="PTHR43280">
    <property type="entry name" value="ARAC-FAMILY TRANSCRIPTIONAL REGULATOR"/>
    <property type="match status" value="1"/>
</dbReference>
<dbReference type="PROSITE" id="PS00041">
    <property type="entry name" value="HTH_ARAC_FAMILY_1"/>
    <property type="match status" value="1"/>
</dbReference>
<dbReference type="InterPro" id="IPR009057">
    <property type="entry name" value="Homeodomain-like_sf"/>
</dbReference>
<dbReference type="GO" id="GO:0003700">
    <property type="term" value="F:DNA-binding transcription factor activity"/>
    <property type="evidence" value="ECO:0007669"/>
    <property type="project" value="InterPro"/>
</dbReference>
<keyword evidence="2" id="KW-0238">DNA-binding</keyword>
<dbReference type="SMART" id="SM00342">
    <property type="entry name" value="HTH_ARAC"/>
    <property type="match status" value="1"/>
</dbReference>
<dbReference type="EMBL" id="NHRJ02000009">
    <property type="protein sequence ID" value="PZE20131.1"/>
    <property type="molecule type" value="Genomic_DNA"/>
</dbReference>
<evidence type="ECO:0000313" key="5">
    <source>
        <dbReference type="EMBL" id="PZE20131.1"/>
    </source>
</evidence>
<dbReference type="Pfam" id="PF02311">
    <property type="entry name" value="AraC_binding"/>
    <property type="match status" value="1"/>
</dbReference>
<accession>A0A2W1NAC8</accession>
<keyword evidence="3" id="KW-0804">Transcription</keyword>
<gene>
    <name evidence="5" type="ORF">CBW46_014645</name>
</gene>
<dbReference type="OrthoDB" id="506156at2"/>
<keyword evidence="6" id="KW-1185">Reference proteome</keyword>
<dbReference type="SUPFAM" id="SSF46689">
    <property type="entry name" value="Homeodomain-like"/>
    <property type="match status" value="2"/>
</dbReference>
<proteinExistence type="predicted"/>
<dbReference type="Gene3D" id="2.60.120.10">
    <property type="entry name" value="Jelly Rolls"/>
    <property type="match status" value="1"/>
</dbReference>
<evidence type="ECO:0000259" key="4">
    <source>
        <dbReference type="PROSITE" id="PS01124"/>
    </source>
</evidence>
<evidence type="ECO:0000256" key="1">
    <source>
        <dbReference type="ARBA" id="ARBA00023015"/>
    </source>
</evidence>
<organism evidence="5 6">
    <name type="scientific">Paenibacillus xerothermodurans</name>
    <dbReference type="NCBI Taxonomy" id="1977292"/>
    <lineage>
        <taxon>Bacteria</taxon>
        <taxon>Bacillati</taxon>
        <taxon>Bacillota</taxon>
        <taxon>Bacilli</taxon>
        <taxon>Bacillales</taxon>
        <taxon>Paenibacillaceae</taxon>
        <taxon>Paenibacillus</taxon>
    </lineage>
</organism>
<dbReference type="GO" id="GO:0043565">
    <property type="term" value="F:sequence-specific DNA binding"/>
    <property type="evidence" value="ECO:0007669"/>
    <property type="project" value="InterPro"/>
</dbReference>
<dbReference type="SUPFAM" id="SSF51215">
    <property type="entry name" value="Regulatory protein AraC"/>
    <property type="match status" value="1"/>
</dbReference>
<protein>
    <submittedName>
        <fullName evidence="5">AraC family transcriptional regulator</fullName>
    </submittedName>
</protein>
<dbReference type="PANTHER" id="PTHR43280:SF28">
    <property type="entry name" value="HTH-TYPE TRANSCRIPTIONAL ACTIVATOR RHAS"/>
    <property type="match status" value="1"/>
</dbReference>
<evidence type="ECO:0000313" key="6">
    <source>
        <dbReference type="Proteomes" id="UP000214746"/>
    </source>
</evidence>
<dbReference type="InterPro" id="IPR018062">
    <property type="entry name" value="HTH_AraC-typ_CS"/>
</dbReference>
<name>A0A2W1NAC8_PAEXE</name>
<dbReference type="PROSITE" id="PS01124">
    <property type="entry name" value="HTH_ARAC_FAMILY_2"/>
    <property type="match status" value="1"/>
</dbReference>
<keyword evidence="1" id="KW-0805">Transcription regulation</keyword>
<dbReference type="InterPro" id="IPR003313">
    <property type="entry name" value="AraC-bd"/>
</dbReference>